<organism evidence="6 7">
    <name type="scientific">Panagrellus redivivus</name>
    <name type="common">Microworm</name>
    <dbReference type="NCBI Taxonomy" id="6233"/>
    <lineage>
        <taxon>Eukaryota</taxon>
        <taxon>Metazoa</taxon>
        <taxon>Ecdysozoa</taxon>
        <taxon>Nematoda</taxon>
        <taxon>Chromadorea</taxon>
        <taxon>Rhabditida</taxon>
        <taxon>Tylenchina</taxon>
        <taxon>Panagrolaimomorpha</taxon>
        <taxon>Panagrolaimoidea</taxon>
        <taxon>Panagrolaimidae</taxon>
        <taxon>Panagrellus</taxon>
    </lineage>
</organism>
<sequence length="263" mass="29414">MARIPLLSDQDLEADLPSYEDTQERPAGADGAETSFFSSKRVEFEDSVAAAHVSIRLAFLRKVFGILAFQFGATFAFCLVIYLTPGVRGFIQNQSWILLLTMFGSIGVLMAMFVHARNVPYNYFLLGAWTVLQALTVGAIVSFYEVEVVIQALLLTSVVVGGLFTYTLQSKRDFQKHYALVYTVSCVFLVAILLQVLIMSPIMDFVMSVAGALLFSVYLIIDVDMIMNHFSEEDYIIACCTIYMDIIGLFLRLLEILDAINRN</sequence>
<accession>A0A7E4UM84</accession>
<evidence type="ECO:0000313" key="7">
    <source>
        <dbReference type="WBParaSite" id="Pan_g10442.t1"/>
    </source>
</evidence>
<dbReference type="AlphaFoldDB" id="A0A7E4UM84"/>
<evidence type="ECO:0000256" key="1">
    <source>
        <dbReference type="ARBA" id="ARBA00004141"/>
    </source>
</evidence>
<comment type="similarity">
    <text evidence="5">Belongs to the BI1 family.</text>
</comment>
<dbReference type="Proteomes" id="UP000492821">
    <property type="component" value="Unassembled WGS sequence"/>
</dbReference>
<feature type="transmembrane region" description="Helical" evidence="5">
    <location>
        <begin position="96"/>
        <end position="116"/>
    </location>
</feature>
<keyword evidence="4 5" id="KW-0472">Membrane</keyword>
<dbReference type="GO" id="GO:0043066">
    <property type="term" value="P:negative regulation of apoptotic process"/>
    <property type="evidence" value="ECO:0007669"/>
    <property type="project" value="TreeGrafter"/>
</dbReference>
<feature type="transmembrane region" description="Helical" evidence="5">
    <location>
        <begin position="150"/>
        <end position="168"/>
    </location>
</feature>
<evidence type="ECO:0000256" key="5">
    <source>
        <dbReference type="RuleBase" id="RU004379"/>
    </source>
</evidence>
<reference evidence="6" key="1">
    <citation type="journal article" date="2013" name="Genetics">
        <title>The draft genome and transcriptome of Panagrellus redivivus are shaped by the harsh demands of a free-living lifestyle.</title>
        <authorList>
            <person name="Srinivasan J."/>
            <person name="Dillman A.R."/>
            <person name="Macchietto M.G."/>
            <person name="Heikkinen L."/>
            <person name="Lakso M."/>
            <person name="Fracchia K.M."/>
            <person name="Antoshechkin I."/>
            <person name="Mortazavi A."/>
            <person name="Wong G."/>
            <person name="Sternberg P.W."/>
        </authorList>
    </citation>
    <scope>NUCLEOTIDE SEQUENCE [LARGE SCALE GENOMIC DNA]</scope>
    <source>
        <strain evidence="6">MT8872</strain>
    </source>
</reference>
<dbReference type="WBParaSite" id="Pan_g10442.t1">
    <property type="protein sequence ID" value="Pan_g10442.t1"/>
    <property type="gene ID" value="Pan_g10442"/>
</dbReference>
<proteinExistence type="inferred from homology"/>
<evidence type="ECO:0000256" key="3">
    <source>
        <dbReference type="ARBA" id="ARBA00022989"/>
    </source>
</evidence>
<keyword evidence="6" id="KW-1185">Reference proteome</keyword>
<keyword evidence="3 5" id="KW-1133">Transmembrane helix</keyword>
<feature type="transmembrane region" description="Helical" evidence="5">
    <location>
        <begin position="180"/>
        <end position="199"/>
    </location>
</feature>
<keyword evidence="2 5" id="KW-0812">Transmembrane</keyword>
<evidence type="ECO:0000256" key="2">
    <source>
        <dbReference type="ARBA" id="ARBA00022692"/>
    </source>
</evidence>
<dbReference type="GO" id="GO:0016020">
    <property type="term" value="C:membrane"/>
    <property type="evidence" value="ECO:0007669"/>
    <property type="project" value="UniProtKB-SubCell"/>
</dbReference>
<feature type="transmembrane region" description="Helical" evidence="5">
    <location>
        <begin position="123"/>
        <end position="144"/>
    </location>
</feature>
<reference evidence="7" key="2">
    <citation type="submission" date="2020-10" db="UniProtKB">
        <authorList>
            <consortium name="WormBaseParasite"/>
        </authorList>
    </citation>
    <scope>IDENTIFICATION</scope>
</reference>
<name>A0A7E4UM84_PANRE</name>
<dbReference type="PANTHER" id="PTHR23291">
    <property type="entry name" value="BAX INHIBITOR-RELATED"/>
    <property type="match status" value="1"/>
</dbReference>
<dbReference type="PANTHER" id="PTHR23291:SF50">
    <property type="entry name" value="PROTEIN LIFEGUARD 4"/>
    <property type="match status" value="1"/>
</dbReference>
<feature type="transmembrane region" description="Helical" evidence="5">
    <location>
        <begin position="63"/>
        <end position="84"/>
    </location>
</feature>
<dbReference type="Pfam" id="PF01027">
    <property type="entry name" value="Bax1-I"/>
    <property type="match status" value="1"/>
</dbReference>
<protein>
    <submittedName>
        <fullName evidence="7">Inhibitor of apoptosis-promoting Bax1-domain-containing protein</fullName>
    </submittedName>
</protein>
<feature type="transmembrane region" description="Helical" evidence="5">
    <location>
        <begin position="235"/>
        <end position="254"/>
    </location>
</feature>
<comment type="subcellular location">
    <subcellularLocation>
        <location evidence="1">Membrane</location>
        <topology evidence="1">Multi-pass membrane protein</topology>
    </subcellularLocation>
</comment>
<evidence type="ECO:0000313" key="6">
    <source>
        <dbReference type="Proteomes" id="UP000492821"/>
    </source>
</evidence>
<dbReference type="InterPro" id="IPR006214">
    <property type="entry name" value="Bax_inhibitor_1-related"/>
</dbReference>
<feature type="transmembrane region" description="Helical" evidence="5">
    <location>
        <begin position="205"/>
        <end position="223"/>
    </location>
</feature>
<evidence type="ECO:0000256" key="4">
    <source>
        <dbReference type="ARBA" id="ARBA00023136"/>
    </source>
</evidence>